<dbReference type="InterPro" id="IPR010430">
    <property type="entry name" value="DUF1028"/>
</dbReference>
<protein>
    <submittedName>
        <fullName evidence="1">DUF1028 domain-containing protein</fullName>
    </submittedName>
</protein>
<evidence type="ECO:0000313" key="1">
    <source>
        <dbReference type="EMBL" id="RUT28602.1"/>
    </source>
</evidence>
<gene>
    <name evidence="1" type="ORF">EMQ25_16665</name>
</gene>
<evidence type="ECO:0000313" key="2">
    <source>
        <dbReference type="Proteomes" id="UP000281547"/>
    </source>
</evidence>
<sequence>MTFSIVARCPETGEFGVAAATAMPAVGSLLQHADSGIGAIASQARVNPYLGIDGLALLREGLSASEVLERLEKTDPRFDLRQVAIVDAQGRTAAWTGDGCPKWAGDYQGEGFSVQGNRVDGLDVLEAAADAFMRLSNRPLIERLIQALVAGDAFGGDREGEDSASAYVVGKETYPLWDIRVDYDEDPIAELQRHYEIFRRDLYPHIVKMPTRENPAGEHGEDPV</sequence>
<accession>A0A433X3G6</accession>
<dbReference type="AlphaFoldDB" id="A0A433X3G6"/>
<dbReference type="PANTHER" id="PTHR39328">
    <property type="entry name" value="BLL2871 PROTEIN"/>
    <property type="match status" value="1"/>
</dbReference>
<dbReference type="RefSeq" id="WP_127189737.1">
    <property type="nucleotide sequence ID" value="NZ_RZNJ01000007.1"/>
</dbReference>
<reference evidence="1 2" key="1">
    <citation type="journal article" date="2016" name="Int. J. Syst. Evol. Microbiol.">
        <title>Arsenicitalea aurantiaca gen. nov., sp. nov., a new member of the family Hyphomicrobiaceae, isolated from high-arsenic sediment.</title>
        <authorList>
            <person name="Mu Y."/>
            <person name="Zhou L."/>
            <person name="Zeng X.C."/>
            <person name="Liu L."/>
            <person name="Pan Y."/>
            <person name="Chen X."/>
            <person name="Wang J."/>
            <person name="Li S."/>
            <person name="Li W.J."/>
            <person name="Wang Y."/>
        </authorList>
    </citation>
    <scope>NUCLEOTIDE SEQUENCE [LARGE SCALE GENOMIC DNA]</scope>
    <source>
        <strain evidence="1 2">42-50</strain>
    </source>
</reference>
<dbReference type="SUPFAM" id="SSF56235">
    <property type="entry name" value="N-terminal nucleophile aminohydrolases (Ntn hydrolases)"/>
    <property type="match status" value="1"/>
</dbReference>
<dbReference type="Gene3D" id="3.60.20.10">
    <property type="entry name" value="Glutamine Phosphoribosylpyrophosphate, subunit 1, domain 1"/>
    <property type="match status" value="1"/>
</dbReference>
<organism evidence="1 2">
    <name type="scientific">Arsenicitalea aurantiaca</name>
    <dbReference type="NCBI Taxonomy" id="1783274"/>
    <lineage>
        <taxon>Bacteria</taxon>
        <taxon>Pseudomonadati</taxon>
        <taxon>Pseudomonadota</taxon>
        <taxon>Alphaproteobacteria</taxon>
        <taxon>Hyphomicrobiales</taxon>
        <taxon>Devosiaceae</taxon>
        <taxon>Arsenicitalea</taxon>
    </lineage>
</organism>
<comment type="caution">
    <text evidence="1">The sequence shown here is derived from an EMBL/GenBank/DDBJ whole genome shotgun (WGS) entry which is preliminary data.</text>
</comment>
<dbReference type="InterPro" id="IPR029055">
    <property type="entry name" value="Ntn_hydrolases_N"/>
</dbReference>
<name>A0A433X3G6_9HYPH</name>
<proteinExistence type="predicted"/>
<dbReference type="Pfam" id="PF06267">
    <property type="entry name" value="DUF1028"/>
    <property type="match status" value="1"/>
</dbReference>
<dbReference type="Proteomes" id="UP000281547">
    <property type="component" value="Unassembled WGS sequence"/>
</dbReference>
<dbReference type="PANTHER" id="PTHR39328:SF1">
    <property type="entry name" value="BLL2871 PROTEIN"/>
    <property type="match status" value="1"/>
</dbReference>
<dbReference type="OrthoDB" id="9790012at2"/>
<keyword evidence="2" id="KW-1185">Reference proteome</keyword>
<dbReference type="EMBL" id="RZNJ01000007">
    <property type="protein sequence ID" value="RUT28602.1"/>
    <property type="molecule type" value="Genomic_DNA"/>
</dbReference>